<organism evidence="2 3">
    <name type="scientific">Rubroshorea leprosula</name>
    <dbReference type="NCBI Taxonomy" id="152421"/>
    <lineage>
        <taxon>Eukaryota</taxon>
        <taxon>Viridiplantae</taxon>
        <taxon>Streptophyta</taxon>
        <taxon>Embryophyta</taxon>
        <taxon>Tracheophyta</taxon>
        <taxon>Spermatophyta</taxon>
        <taxon>Magnoliopsida</taxon>
        <taxon>eudicotyledons</taxon>
        <taxon>Gunneridae</taxon>
        <taxon>Pentapetalae</taxon>
        <taxon>rosids</taxon>
        <taxon>malvids</taxon>
        <taxon>Malvales</taxon>
        <taxon>Dipterocarpaceae</taxon>
        <taxon>Rubroshorea</taxon>
    </lineage>
</organism>
<evidence type="ECO:0000313" key="2">
    <source>
        <dbReference type="EMBL" id="GKV44742.1"/>
    </source>
</evidence>
<dbReference type="EMBL" id="BPVZ01000185">
    <property type="protein sequence ID" value="GKV44742.1"/>
    <property type="molecule type" value="Genomic_DNA"/>
</dbReference>
<sequence>MLLRTAYLSSFFSIVNYALAHKLIASEIEPAATSNNLLCKAQVGYQCPTLPISSANLALKYPSIKSMKE</sequence>
<reference evidence="2 3" key="1">
    <citation type="journal article" date="2021" name="Commun. Biol.">
        <title>The genome of Shorea leprosula (Dipterocarpaceae) highlights the ecological relevance of drought in aseasonal tropical rainforests.</title>
        <authorList>
            <person name="Ng K.K.S."/>
            <person name="Kobayashi M.J."/>
            <person name="Fawcett J.A."/>
            <person name="Hatakeyama M."/>
            <person name="Paape T."/>
            <person name="Ng C.H."/>
            <person name="Ang C.C."/>
            <person name="Tnah L.H."/>
            <person name="Lee C.T."/>
            <person name="Nishiyama T."/>
            <person name="Sese J."/>
            <person name="O'Brien M.J."/>
            <person name="Copetti D."/>
            <person name="Mohd Noor M.I."/>
            <person name="Ong R.C."/>
            <person name="Putra M."/>
            <person name="Sireger I.Z."/>
            <person name="Indrioko S."/>
            <person name="Kosugi Y."/>
            <person name="Izuno A."/>
            <person name="Isagi Y."/>
            <person name="Lee S.L."/>
            <person name="Shimizu K.K."/>
        </authorList>
    </citation>
    <scope>NUCLEOTIDE SEQUENCE [LARGE SCALE GENOMIC DNA]</scope>
    <source>
        <strain evidence="2">214</strain>
    </source>
</reference>
<dbReference type="AlphaFoldDB" id="A0AAV5M8D1"/>
<evidence type="ECO:0000256" key="1">
    <source>
        <dbReference type="SAM" id="SignalP"/>
    </source>
</evidence>
<accession>A0AAV5M8D1</accession>
<feature type="signal peptide" evidence="1">
    <location>
        <begin position="1"/>
        <end position="20"/>
    </location>
</feature>
<comment type="caution">
    <text evidence="2">The sequence shown here is derived from an EMBL/GenBank/DDBJ whole genome shotgun (WGS) entry which is preliminary data.</text>
</comment>
<name>A0AAV5M8D1_9ROSI</name>
<proteinExistence type="predicted"/>
<evidence type="ECO:0000313" key="3">
    <source>
        <dbReference type="Proteomes" id="UP001054252"/>
    </source>
</evidence>
<feature type="chain" id="PRO_5043775290" evidence="1">
    <location>
        <begin position="21"/>
        <end position="69"/>
    </location>
</feature>
<protein>
    <submittedName>
        <fullName evidence="2">Uncharacterized protein</fullName>
    </submittedName>
</protein>
<gene>
    <name evidence="2" type="ORF">SLEP1_g51901</name>
</gene>
<dbReference type="Proteomes" id="UP001054252">
    <property type="component" value="Unassembled WGS sequence"/>
</dbReference>
<keyword evidence="1" id="KW-0732">Signal</keyword>
<keyword evidence="3" id="KW-1185">Reference proteome</keyword>